<dbReference type="CDD" id="cd00755">
    <property type="entry name" value="YgdL_like"/>
    <property type="match status" value="1"/>
</dbReference>
<protein>
    <submittedName>
        <fullName evidence="14">Molybdenum cofactor biosynthesis, MoeB domain-containing protein</fullName>
    </submittedName>
</protein>
<dbReference type="InterPro" id="IPR045886">
    <property type="entry name" value="ThiF/MoeB/HesA"/>
</dbReference>
<dbReference type="InterPro" id="IPR035985">
    <property type="entry name" value="Ubiquitin-activating_enz"/>
</dbReference>
<keyword evidence="7" id="KW-0067">ATP-binding</keyword>
<keyword evidence="10" id="KW-0472">Membrane</keyword>
<comment type="caution">
    <text evidence="14">The sequence shown here is derived from an EMBL/GenBank/DDBJ whole genome shotgun (WGS) entry which is preliminary data.</text>
</comment>
<evidence type="ECO:0000313" key="14">
    <source>
        <dbReference type="EMBL" id="KAF7718803.1"/>
    </source>
</evidence>
<keyword evidence="9" id="KW-0496">Mitochondrion</keyword>
<evidence type="ECO:0000256" key="2">
    <source>
        <dbReference type="ARBA" id="ARBA00009919"/>
    </source>
</evidence>
<evidence type="ECO:0000259" key="13">
    <source>
        <dbReference type="Pfam" id="PF00899"/>
    </source>
</evidence>
<reference evidence="14" key="1">
    <citation type="journal article" date="2020" name="Front. Microbiol.">
        <title>Gene regulatory networks of Penicillium echinulatum 2HH and Penicillium oxalicum 114-2 inferred by a computational biology approach.</title>
        <authorList>
            <person name="Lenz A.R."/>
            <person name="Galan-Vasquez E."/>
            <person name="Balbinot E."/>
            <person name="De Abreu F.P."/>
            <person name="De Oliveira N.S."/>
            <person name="Da Rosa L.O."/>
            <person name="De Avila E Silva S."/>
            <person name="Camassola M."/>
            <person name="Dillon A.J.P."/>
            <person name="Perez-Rueda E."/>
        </authorList>
    </citation>
    <scope>NUCLEOTIDE SEQUENCE</scope>
    <source>
        <strain evidence="14">S1M29</strain>
    </source>
</reference>
<evidence type="ECO:0000256" key="9">
    <source>
        <dbReference type="ARBA" id="ARBA00023128"/>
    </source>
</evidence>
<dbReference type="PANTHER" id="PTHR43267">
    <property type="entry name" value="TRNA THREONYLCARBAMOYLADENOSINE DEHYDRATASE"/>
    <property type="match status" value="1"/>
</dbReference>
<keyword evidence="5" id="KW-0547">Nucleotide-binding</keyword>
<keyword evidence="6" id="KW-1000">Mitochondrion outer membrane</keyword>
<feature type="region of interest" description="Disordered" evidence="12">
    <location>
        <begin position="28"/>
        <end position="59"/>
    </location>
</feature>
<sequence>MAQSRSNWWHGSEDADLDYGFDSDDMNARFARPSSRSRRRTSTEEELGDREVQSREDENCEEGFLKNMSTWLHRQAGSQTSQLATTAVLSGAAVASAIFGYQAYRRKEAVHDLKASIPGLDEAHPATKLTQYGAPDLGIPLSKEDERGAALARRAQQGDYDDDLILEQLARNRVFLKDEGLAKLRGSYIVVVGCGGVGSHAAASLARSGVSKIRLIDFDQVTLSSLNRHALATLADVGTPKVQCIRRRLEQIAPWVMFDCRNELFGKDVAEELLGPWTLTHEGEGRRPDYVLDCIDNITSKVDLLHYCHKNGLPVISSMGAGCKSDPTRVVVGDISTSTDDPLCRSTRRRLKMLGVNTGIPTVFSTERTAPGKASLLPLPEDEFSKGKVSELSVLPDFRVRILPVLGTMPAVFGYTLANHVICSVSGYPLDYNTAGKGREKMYDSILASLSGFLEKQVRRVGGEDPVGLRLPISKDDIQYLVEEVYRGKSVVTGLPNRLVLMPWTVPAQGFHMDLTWEKDGQKLFKLDPSDLVCMTKDEATRHEREVLRGEKSVEDLYDEVILNRVALRRREIEEWKGHNEQYFQVQ</sequence>
<evidence type="ECO:0000256" key="12">
    <source>
        <dbReference type="SAM" id="MobiDB-lite"/>
    </source>
</evidence>
<evidence type="ECO:0000256" key="4">
    <source>
        <dbReference type="ARBA" id="ARBA00022692"/>
    </source>
</evidence>
<dbReference type="Gene3D" id="3.40.50.720">
    <property type="entry name" value="NAD(P)-binding Rossmann-like Domain"/>
    <property type="match status" value="1"/>
</dbReference>
<dbReference type="EMBL" id="WIWV01000011">
    <property type="protein sequence ID" value="KAF7718803.1"/>
    <property type="molecule type" value="Genomic_DNA"/>
</dbReference>
<gene>
    <name evidence="14" type="ORF">PECM_000719</name>
</gene>
<keyword evidence="3" id="KW-0436">Ligase</keyword>
<dbReference type="GO" id="GO:0005741">
    <property type="term" value="C:mitochondrial outer membrane"/>
    <property type="evidence" value="ECO:0007669"/>
    <property type="project" value="UniProtKB-SubCell"/>
</dbReference>
<dbReference type="InterPro" id="IPR000594">
    <property type="entry name" value="ThiF_NAD_FAD-bd"/>
</dbReference>
<evidence type="ECO:0000256" key="3">
    <source>
        <dbReference type="ARBA" id="ARBA00022598"/>
    </source>
</evidence>
<accession>A0A8J8W9A9</accession>
<comment type="function">
    <text evidence="11">Catalyzes the ATP-dependent dehydration of threonylcarbamoyladenosine at position 37 (t(6)A37) to form cyclic t(6)A37 (ct(6)A37) in tRNAs that read codons beginning with adenine.</text>
</comment>
<dbReference type="GO" id="GO:0008641">
    <property type="term" value="F:ubiquitin-like modifier activating enzyme activity"/>
    <property type="evidence" value="ECO:0007669"/>
    <property type="project" value="InterPro"/>
</dbReference>
<keyword evidence="8" id="KW-1133">Transmembrane helix</keyword>
<dbReference type="AlphaFoldDB" id="A0A8J8W9A9"/>
<organism evidence="14 15">
    <name type="scientific">Penicillium ucsense</name>
    <dbReference type="NCBI Taxonomy" id="2839758"/>
    <lineage>
        <taxon>Eukaryota</taxon>
        <taxon>Fungi</taxon>
        <taxon>Dikarya</taxon>
        <taxon>Ascomycota</taxon>
        <taxon>Pezizomycotina</taxon>
        <taxon>Eurotiomycetes</taxon>
        <taxon>Eurotiomycetidae</taxon>
        <taxon>Eurotiales</taxon>
        <taxon>Aspergillaceae</taxon>
        <taxon>Penicillium</taxon>
    </lineage>
</organism>
<comment type="subcellular location">
    <subcellularLocation>
        <location evidence="1">Mitochondrion outer membrane</location>
        <topology evidence="1">Multi-pass membrane protein</topology>
    </subcellularLocation>
</comment>
<keyword evidence="4" id="KW-0812">Transmembrane</keyword>
<dbReference type="GO" id="GO:0061504">
    <property type="term" value="P:cyclic threonylcarbamoyladenosine biosynthetic process"/>
    <property type="evidence" value="ECO:0007669"/>
    <property type="project" value="TreeGrafter"/>
</dbReference>
<evidence type="ECO:0000256" key="6">
    <source>
        <dbReference type="ARBA" id="ARBA00022787"/>
    </source>
</evidence>
<dbReference type="SUPFAM" id="SSF69572">
    <property type="entry name" value="Activating enzymes of the ubiquitin-like proteins"/>
    <property type="match status" value="1"/>
</dbReference>
<comment type="similarity">
    <text evidence="2">Belongs to the HesA/MoeB/ThiF family.</text>
</comment>
<evidence type="ECO:0000256" key="11">
    <source>
        <dbReference type="ARBA" id="ARBA00060084"/>
    </source>
</evidence>
<evidence type="ECO:0000313" key="15">
    <source>
        <dbReference type="Proteomes" id="UP000631181"/>
    </source>
</evidence>
<proteinExistence type="inferred from homology"/>
<dbReference type="GO" id="GO:0061503">
    <property type="term" value="F:tRNA threonylcarbamoyladenosine dehydratase"/>
    <property type="evidence" value="ECO:0007669"/>
    <property type="project" value="TreeGrafter"/>
</dbReference>
<dbReference type="Pfam" id="PF00899">
    <property type="entry name" value="ThiF"/>
    <property type="match status" value="1"/>
</dbReference>
<feature type="domain" description="THIF-type NAD/FAD binding fold" evidence="13">
    <location>
        <begin position="171"/>
        <end position="431"/>
    </location>
</feature>
<dbReference type="GO" id="GO:0005524">
    <property type="term" value="F:ATP binding"/>
    <property type="evidence" value="ECO:0007669"/>
    <property type="project" value="UniProtKB-KW"/>
</dbReference>
<evidence type="ECO:0000256" key="5">
    <source>
        <dbReference type="ARBA" id="ARBA00022741"/>
    </source>
</evidence>
<dbReference type="Proteomes" id="UP000631181">
    <property type="component" value="Unassembled WGS sequence"/>
</dbReference>
<evidence type="ECO:0000256" key="10">
    <source>
        <dbReference type="ARBA" id="ARBA00023136"/>
    </source>
</evidence>
<dbReference type="FunFam" id="3.40.50.720:FF:000125">
    <property type="entry name" value="tRNA threonylcarbamoyladenosine dehydratase 2-like"/>
    <property type="match status" value="1"/>
</dbReference>
<evidence type="ECO:0000256" key="7">
    <source>
        <dbReference type="ARBA" id="ARBA00022840"/>
    </source>
</evidence>
<keyword evidence="15" id="KW-1185">Reference proteome</keyword>
<name>A0A8J8W9A9_9EURO</name>
<dbReference type="PANTHER" id="PTHR43267:SF2">
    <property type="entry name" value="TRNA THREONYLCARBAMOYLADENOSINE DEHYDRATASE 1-RELATED"/>
    <property type="match status" value="1"/>
</dbReference>
<dbReference type="OrthoDB" id="10265862at2759"/>
<evidence type="ECO:0000256" key="1">
    <source>
        <dbReference type="ARBA" id="ARBA00004374"/>
    </source>
</evidence>
<evidence type="ECO:0000256" key="8">
    <source>
        <dbReference type="ARBA" id="ARBA00022989"/>
    </source>
</evidence>